<evidence type="ECO:0000313" key="5">
    <source>
        <dbReference type="EMBL" id="KXU36556.1"/>
    </source>
</evidence>
<dbReference type="Gene3D" id="3.40.50.620">
    <property type="entry name" value="HUPs"/>
    <property type="match status" value="1"/>
</dbReference>
<dbReference type="PANTHER" id="PTHR43284:SF1">
    <property type="entry name" value="ASPARAGINE SYNTHETASE"/>
    <property type="match status" value="1"/>
</dbReference>
<dbReference type="GO" id="GO:0004066">
    <property type="term" value="F:asparagine synthase (glutamine-hydrolyzing) activity"/>
    <property type="evidence" value="ECO:0007669"/>
    <property type="project" value="UniProtKB-EC"/>
</dbReference>
<reference evidence="6" key="1">
    <citation type="submission" date="2016-02" db="EMBL/GenBank/DDBJ databases">
        <authorList>
            <person name="Sanders J.G."/>
            <person name="Lin J.Y."/>
            <person name="Wertz J.T."/>
            <person name="Russell J.A."/>
            <person name="Moreau C.S."/>
            <person name="Powell S."/>
        </authorList>
    </citation>
    <scope>NUCLEOTIDE SEQUENCE [LARGE SCALE GENOMIC DNA]</scope>
    <source>
        <strain evidence="6">CAG34</strain>
    </source>
</reference>
<comment type="pathway">
    <text evidence="1">Amino-acid biosynthesis; L-asparagine biosynthesis; L-asparagine from L-aspartate (L-Gln route): step 1/1.</text>
</comment>
<feature type="domain" description="Asparagine synthetase" evidence="4">
    <location>
        <begin position="1"/>
        <end position="120"/>
    </location>
</feature>
<evidence type="ECO:0000256" key="3">
    <source>
        <dbReference type="ARBA" id="ARBA00048741"/>
    </source>
</evidence>
<dbReference type="AlphaFoldDB" id="A0A139SPS7"/>
<dbReference type="InterPro" id="IPR014729">
    <property type="entry name" value="Rossmann-like_a/b/a_fold"/>
</dbReference>
<gene>
    <name evidence="5" type="ORF">AXK11_04190</name>
</gene>
<dbReference type="GO" id="GO:0006529">
    <property type="term" value="P:asparagine biosynthetic process"/>
    <property type="evidence" value="ECO:0007669"/>
    <property type="project" value="InterPro"/>
</dbReference>
<organism evidence="5 6">
    <name type="scientific">Cephaloticoccus primus</name>
    <dbReference type="NCBI Taxonomy" id="1548207"/>
    <lineage>
        <taxon>Bacteria</taxon>
        <taxon>Pseudomonadati</taxon>
        <taxon>Verrucomicrobiota</taxon>
        <taxon>Opitutia</taxon>
        <taxon>Opitutales</taxon>
        <taxon>Opitutaceae</taxon>
        <taxon>Cephaloticoccus</taxon>
    </lineage>
</organism>
<sequence>MANSLELRVPLLDLPLVEWVWQQPTKLKYRSDSTKWGLAQATRDLIPETILKRKKQGFTLPFSLWMQGILKPFMEDCFSQKTLKDCPWLEVAPTQRLWQNFIQGSDSRGWSRIWSLAMLITFCQRKKQAAPSKKRYCFLLVLLHAVLEQGDICGFLL</sequence>
<comment type="caution">
    <text evidence="5">The sequence shown here is derived from an EMBL/GenBank/DDBJ whole genome shotgun (WGS) entry which is preliminary data.</text>
</comment>
<evidence type="ECO:0000313" key="6">
    <source>
        <dbReference type="Proteomes" id="UP000070058"/>
    </source>
</evidence>
<dbReference type="EC" id="6.3.5.4" evidence="2"/>
<dbReference type="SUPFAM" id="SSF52402">
    <property type="entry name" value="Adenine nucleotide alpha hydrolases-like"/>
    <property type="match status" value="1"/>
</dbReference>
<dbReference type="Proteomes" id="UP000070058">
    <property type="component" value="Unassembled WGS sequence"/>
</dbReference>
<name>A0A139SPS7_9BACT</name>
<evidence type="ECO:0000259" key="4">
    <source>
        <dbReference type="Pfam" id="PF00733"/>
    </source>
</evidence>
<protein>
    <recommendedName>
        <fullName evidence="2">asparagine synthase (glutamine-hydrolyzing)</fullName>
        <ecNumber evidence="2">6.3.5.4</ecNumber>
    </recommendedName>
</protein>
<comment type="catalytic activity">
    <reaction evidence="3">
        <text>L-aspartate + L-glutamine + ATP + H2O = L-asparagine + L-glutamate + AMP + diphosphate + H(+)</text>
        <dbReference type="Rhea" id="RHEA:12228"/>
        <dbReference type="ChEBI" id="CHEBI:15377"/>
        <dbReference type="ChEBI" id="CHEBI:15378"/>
        <dbReference type="ChEBI" id="CHEBI:29985"/>
        <dbReference type="ChEBI" id="CHEBI:29991"/>
        <dbReference type="ChEBI" id="CHEBI:30616"/>
        <dbReference type="ChEBI" id="CHEBI:33019"/>
        <dbReference type="ChEBI" id="CHEBI:58048"/>
        <dbReference type="ChEBI" id="CHEBI:58359"/>
        <dbReference type="ChEBI" id="CHEBI:456215"/>
        <dbReference type="EC" id="6.3.5.4"/>
    </reaction>
</comment>
<proteinExistence type="predicted"/>
<evidence type="ECO:0000256" key="2">
    <source>
        <dbReference type="ARBA" id="ARBA00012737"/>
    </source>
</evidence>
<dbReference type="InterPro" id="IPR051786">
    <property type="entry name" value="ASN_synthetase/amidase"/>
</dbReference>
<dbReference type="STRING" id="1548207.AXK11_04190"/>
<dbReference type="EMBL" id="LSZQ01000030">
    <property type="protein sequence ID" value="KXU36556.1"/>
    <property type="molecule type" value="Genomic_DNA"/>
</dbReference>
<keyword evidence="6" id="KW-1185">Reference proteome</keyword>
<dbReference type="GO" id="GO:0005829">
    <property type="term" value="C:cytosol"/>
    <property type="evidence" value="ECO:0007669"/>
    <property type="project" value="TreeGrafter"/>
</dbReference>
<accession>A0A139SPS7</accession>
<dbReference type="InterPro" id="IPR001962">
    <property type="entry name" value="Asn_synthase"/>
</dbReference>
<evidence type="ECO:0000256" key="1">
    <source>
        <dbReference type="ARBA" id="ARBA00005187"/>
    </source>
</evidence>
<dbReference type="Pfam" id="PF00733">
    <property type="entry name" value="Asn_synthase"/>
    <property type="match status" value="1"/>
</dbReference>
<dbReference type="PANTHER" id="PTHR43284">
    <property type="entry name" value="ASPARAGINE SYNTHETASE (GLUTAMINE-HYDROLYZING)"/>
    <property type="match status" value="1"/>
</dbReference>